<dbReference type="PANTHER" id="PTHR43833">
    <property type="entry name" value="POTASSIUM CHANNEL PROTEIN 2-RELATED-RELATED"/>
    <property type="match status" value="1"/>
</dbReference>
<dbReference type="InterPro" id="IPR003148">
    <property type="entry name" value="RCK_N"/>
</dbReference>
<feature type="transmembrane region" description="Helical" evidence="2">
    <location>
        <begin position="15"/>
        <end position="35"/>
    </location>
</feature>
<keyword evidence="2" id="KW-1133">Transmembrane helix</keyword>
<dbReference type="GO" id="GO:0034220">
    <property type="term" value="P:monoatomic ion transmembrane transport"/>
    <property type="evidence" value="ECO:0007669"/>
    <property type="project" value="UniProtKB-KW"/>
</dbReference>
<gene>
    <name evidence="5" type="ORF">PMG71_21610</name>
</gene>
<evidence type="ECO:0000259" key="4">
    <source>
        <dbReference type="PROSITE" id="PS51202"/>
    </source>
</evidence>
<dbReference type="Pfam" id="PF02080">
    <property type="entry name" value="TrkA_C"/>
    <property type="match status" value="1"/>
</dbReference>
<feature type="transmembrane region" description="Helical" evidence="2">
    <location>
        <begin position="41"/>
        <end position="57"/>
    </location>
</feature>
<keyword evidence="6" id="KW-1185">Reference proteome</keyword>
<dbReference type="Proteomes" id="UP001235303">
    <property type="component" value="Unassembled WGS sequence"/>
</dbReference>
<dbReference type="Gene3D" id="3.40.50.720">
    <property type="entry name" value="NAD(P)-binding Rossmann-like Domain"/>
    <property type="match status" value="1"/>
</dbReference>
<dbReference type="InterPro" id="IPR006037">
    <property type="entry name" value="RCK_C"/>
</dbReference>
<dbReference type="InterPro" id="IPR013099">
    <property type="entry name" value="K_chnl_dom"/>
</dbReference>
<name>A0ABT7AYQ3_9CYAN</name>
<keyword evidence="5" id="KW-0406">Ion transport</keyword>
<dbReference type="PROSITE" id="PS51201">
    <property type="entry name" value="RCK_N"/>
    <property type="match status" value="1"/>
</dbReference>
<evidence type="ECO:0000256" key="2">
    <source>
        <dbReference type="SAM" id="Phobius"/>
    </source>
</evidence>
<feature type="transmembrane region" description="Helical" evidence="2">
    <location>
        <begin position="69"/>
        <end position="86"/>
    </location>
</feature>
<dbReference type="Pfam" id="PF07885">
    <property type="entry name" value="Ion_trans_2"/>
    <property type="match status" value="1"/>
</dbReference>
<dbReference type="PANTHER" id="PTHR43833:SF9">
    <property type="entry name" value="POTASSIUM CHANNEL PROTEIN YUGO-RELATED"/>
    <property type="match status" value="1"/>
</dbReference>
<evidence type="ECO:0000256" key="1">
    <source>
        <dbReference type="ARBA" id="ARBA00004651"/>
    </source>
</evidence>
<feature type="domain" description="RCK C-terminal" evidence="4">
    <location>
        <begin position="255"/>
        <end position="341"/>
    </location>
</feature>
<feature type="domain" description="RCK N-terminal" evidence="3">
    <location>
        <begin position="115"/>
        <end position="231"/>
    </location>
</feature>
<evidence type="ECO:0000313" key="5">
    <source>
        <dbReference type="EMBL" id="MDJ1172032.1"/>
    </source>
</evidence>
<dbReference type="Pfam" id="PF02254">
    <property type="entry name" value="TrkA_N"/>
    <property type="match status" value="1"/>
</dbReference>
<dbReference type="Gene3D" id="1.10.287.70">
    <property type="match status" value="1"/>
</dbReference>
<keyword evidence="5" id="KW-0813">Transport</keyword>
<evidence type="ECO:0000313" key="6">
    <source>
        <dbReference type="Proteomes" id="UP001235303"/>
    </source>
</evidence>
<dbReference type="InterPro" id="IPR050721">
    <property type="entry name" value="Trk_Ktr_HKT_K-transport"/>
</dbReference>
<proteinExistence type="predicted"/>
<comment type="caution">
    <text evidence="5">The sequence shown here is derived from an EMBL/GenBank/DDBJ whole genome shotgun (WGS) entry which is preliminary data.</text>
</comment>
<keyword evidence="2" id="KW-0472">Membrane</keyword>
<dbReference type="InterPro" id="IPR036721">
    <property type="entry name" value="RCK_C_sf"/>
</dbReference>
<sequence length="343" mass="38297">MSSIEQQYQRMQRELLVGVLALIFVCMWGTIGYMILEKWSFPDAFYMTIITLTTVGFGEVEPMEAQGRLFTIALIFLGVISIGYIVNRFTEAFLQGYFQEGMRLRRQQKVLKNLVNHYIICGFGRTGQQIALEFHEEGVPFVIVDSKPEALEAAQNLDYLVLQGDATLDDTLQRAGIYQATCLIAALPSDAQNLYTILSAKTLKAQIRTIARVSTDEAAVKLYRGGADAVVSPYTTAGRKMATAALRPQVMHFVDGMIMGKNRSLLIEEFVIDCDRCPYIGQSLQQMQLRSRSGILVLAIRRQDGTVIGAPTGETLLLHQDLLICMGTSEQIRRLKQLLAPLN</sequence>
<dbReference type="InterPro" id="IPR036291">
    <property type="entry name" value="NAD(P)-bd_dom_sf"/>
</dbReference>
<dbReference type="SUPFAM" id="SSF51735">
    <property type="entry name" value="NAD(P)-binding Rossmann-fold domains"/>
    <property type="match status" value="1"/>
</dbReference>
<reference evidence="5 6" key="1">
    <citation type="submission" date="2023-01" db="EMBL/GenBank/DDBJ databases">
        <title>Novel diversity within Roseofilum (Cyanobacteria; Desertifilaceae) from marine benthic mats with descriptions of four novel species.</title>
        <authorList>
            <person name="Wang Y."/>
            <person name="Berthold D.E."/>
            <person name="Hu J."/>
            <person name="Lefler F.W."/>
            <person name="Laughinghouse H.D. IV."/>
        </authorList>
    </citation>
    <scope>NUCLEOTIDE SEQUENCE [LARGE SCALE GENOMIC DNA]</scope>
    <source>
        <strain evidence="5 6">BLCC-M154</strain>
    </source>
</reference>
<accession>A0ABT7AYQ3</accession>
<protein>
    <submittedName>
        <fullName evidence="5">Potassium channel protein</fullName>
    </submittedName>
</protein>
<dbReference type="PROSITE" id="PS51202">
    <property type="entry name" value="RCK_C"/>
    <property type="match status" value="1"/>
</dbReference>
<dbReference type="RefSeq" id="WP_283755785.1">
    <property type="nucleotide sequence ID" value="NZ_JAQOSP010000138.1"/>
</dbReference>
<dbReference type="Gene3D" id="3.30.70.1450">
    <property type="entry name" value="Regulator of K+ conductance, C-terminal domain"/>
    <property type="match status" value="1"/>
</dbReference>
<evidence type="ECO:0000259" key="3">
    <source>
        <dbReference type="PROSITE" id="PS51201"/>
    </source>
</evidence>
<dbReference type="SUPFAM" id="SSF116726">
    <property type="entry name" value="TrkA C-terminal domain-like"/>
    <property type="match status" value="1"/>
</dbReference>
<organism evidence="5 6">
    <name type="scientific">Roseofilum acuticapitatum BLCC-M154</name>
    <dbReference type="NCBI Taxonomy" id="3022444"/>
    <lineage>
        <taxon>Bacteria</taxon>
        <taxon>Bacillati</taxon>
        <taxon>Cyanobacteriota</taxon>
        <taxon>Cyanophyceae</taxon>
        <taxon>Desertifilales</taxon>
        <taxon>Desertifilaceae</taxon>
        <taxon>Roseofilum</taxon>
        <taxon>Roseofilum acuticapitatum</taxon>
    </lineage>
</organism>
<keyword evidence="5" id="KW-0407">Ion channel</keyword>
<dbReference type="EMBL" id="JAQOSP010000138">
    <property type="protein sequence ID" value="MDJ1172032.1"/>
    <property type="molecule type" value="Genomic_DNA"/>
</dbReference>
<comment type="subcellular location">
    <subcellularLocation>
        <location evidence="1">Cell membrane</location>
        <topology evidence="1">Multi-pass membrane protein</topology>
    </subcellularLocation>
</comment>
<keyword evidence="2" id="KW-0812">Transmembrane</keyword>
<dbReference type="SUPFAM" id="SSF81324">
    <property type="entry name" value="Voltage-gated potassium channels"/>
    <property type="match status" value="1"/>
</dbReference>